<reference evidence="1 2" key="1">
    <citation type="submission" date="2016-11" db="EMBL/GenBank/DDBJ databases">
        <title>The macronuclear genome of Stentor coeruleus: a giant cell with tiny introns.</title>
        <authorList>
            <person name="Slabodnick M."/>
            <person name="Ruby J.G."/>
            <person name="Reiff S.B."/>
            <person name="Swart E.C."/>
            <person name="Gosai S."/>
            <person name="Prabakaran S."/>
            <person name="Witkowska E."/>
            <person name="Larue G.E."/>
            <person name="Fisher S."/>
            <person name="Freeman R.M."/>
            <person name="Gunawardena J."/>
            <person name="Chu W."/>
            <person name="Stover N.A."/>
            <person name="Gregory B.D."/>
            <person name="Nowacki M."/>
            <person name="Derisi J."/>
            <person name="Roy S.W."/>
            <person name="Marshall W.F."/>
            <person name="Sood P."/>
        </authorList>
    </citation>
    <scope>NUCLEOTIDE SEQUENCE [LARGE SCALE GENOMIC DNA]</scope>
    <source>
        <strain evidence="1">WM001</strain>
    </source>
</reference>
<proteinExistence type="predicted"/>
<dbReference type="AlphaFoldDB" id="A0A1R2AX76"/>
<name>A0A1R2AX76_9CILI</name>
<organism evidence="1 2">
    <name type="scientific">Stentor coeruleus</name>
    <dbReference type="NCBI Taxonomy" id="5963"/>
    <lineage>
        <taxon>Eukaryota</taxon>
        <taxon>Sar</taxon>
        <taxon>Alveolata</taxon>
        <taxon>Ciliophora</taxon>
        <taxon>Postciliodesmatophora</taxon>
        <taxon>Heterotrichea</taxon>
        <taxon>Heterotrichida</taxon>
        <taxon>Stentoridae</taxon>
        <taxon>Stentor</taxon>
    </lineage>
</organism>
<comment type="caution">
    <text evidence="1">The sequence shown here is derived from an EMBL/GenBank/DDBJ whole genome shotgun (WGS) entry which is preliminary data.</text>
</comment>
<dbReference type="Proteomes" id="UP000187209">
    <property type="component" value="Unassembled WGS sequence"/>
</dbReference>
<gene>
    <name evidence="1" type="ORF">SteCoe_33239</name>
</gene>
<accession>A0A1R2AX76</accession>
<evidence type="ECO:0000313" key="2">
    <source>
        <dbReference type="Proteomes" id="UP000187209"/>
    </source>
</evidence>
<dbReference type="EMBL" id="MPUH01001237">
    <property type="protein sequence ID" value="OMJ69118.1"/>
    <property type="molecule type" value="Genomic_DNA"/>
</dbReference>
<sequence>MIISLILYSTLASSIKFPQEFKPEKMQACYNIIEYKLYKDQEFLNNFFSQFQDPDFAINYYTADMLLKCYTAITIQEAEEVLIQGENIYLAPYLEDLVKVDIEFYAGGMLDVNSDHQALYQEIQNIINSQEGQGIKEDNNEYEQSPIGVETLIFITVVCICTIVAYLTSGKTENGPEDQKKE</sequence>
<keyword evidence="2" id="KW-1185">Reference proteome</keyword>
<evidence type="ECO:0000313" key="1">
    <source>
        <dbReference type="EMBL" id="OMJ69118.1"/>
    </source>
</evidence>
<protein>
    <submittedName>
        <fullName evidence="1">Uncharacterized protein</fullName>
    </submittedName>
</protein>